<keyword evidence="3" id="KW-0285">Flavoprotein</keyword>
<dbReference type="InterPro" id="IPR013785">
    <property type="entry name" value="Aldolase_TIM"/>
</dbReference>
<dbReference type="AlphaFoldDB" id="A0A926DZD3"/>
<dbReference type="NCBIfam" id="TIGR03151">
    <property type="entry name" value="enACPred_II"/>
    <property type="match status" value="1"/>
</dbReference>
<keyword evidence="5" id="KW-0560">Oxidoreductase</keyword>
<dbReference type="Pfam" id="PF03060">
    <property type="entry name" value="NMO"/>
    <property type="match status" value="1"/>
</dbReference>
<gene>
    <name evidence="6" type="primary">fabK</name>
    <name evidence="6" type="ORF">H8710_00165</name>
</gene>
<dbReference type="GO" id="GO:0018580">
    <property type="term" value="F:nitronate monooxygenase activity"/>
    <property type="evidence" value="ECO:0007669"/>
    <property type="project" value="InterPro"/>
</dbReference>
<evidence type="ECO:0000313" key="6">
    <source>
        <dbReference type="EMBL" id="MBC8558471.1"/>
    </source>
</evidence>
<dbReference type="EMBL" id="JACRSV010000001">
    <property type="protein sequence ID" value="MBC8558471.1"/>
    <property type="molecule type" value="Genomic_DNA"/>
</dbReference>
<name>A0A926DZD3_9FIRM</name>
<dbReference type="RefSeq" id="WP_249294667.1">
    <property type="nucleotide sequence ID" value="NZ_JACRSV010000001.1"/>
</dbReference>
<dbReference type="InterPro" id="IPR004136">
    <property type="entry name" value="NMO"/>
</dbReference>
<evidence type="ECO:0000256" key="4">
    <source>
        <dbReference type="ARBA" id="ARBA00022643"/>
    </source>
</evidence>
<dbReference type="Gene3D" id="3.20.20.70">
    <property type="entry name" value="Aldolase class I"/>
    <property type="match status" value="1"/>
</dbReference>
<organism evidence="6 7">
    <name type="scientific">Fumia xinanensis</name>
    <dbReference type="NCBI Taxonomy" id="2763659"/>
    <lineage>
        <taxon>Bacteria</taxon>
        <taxon>Bacillati</taxon>
        <taxon>Bacillota</taxon>
        <taxon>Clostridia</taxon>
        <taxon>Eubacteriales</taxon>
        <taxon>Oscillospiraceae</taxon>
        <taxon>Fumia</taxon>
    </lineage>
</organism>
<dbReference type="CDD" id="cd04730">
    <property type="entry name" value="NPD_like"/>
    <property type="match status" value="1"/>
</dbReference>
<evidence type="ECO:0000313" key="7">
    <source>
        <dbReference type="Proteomes" id="UP000610760"/>
    </source>
</evidence>
<keyword evidence="7" id="KW-1185">Reference proteome</keyword>
<accession>A0A926DZD3</accession>
<evidence type="ECO:0000256" key="2">
    <source>
        <dbReference type="ARBA" id="ARBA00013457"/>
    </source>
</evidence>
<dbReference type="PANTHER" id="PTHR32332">
    <property type="entry name" value="2-NITROPROPANE DIOXYGENASE"/>
    <property type="match status" value="1"/>
</dbReference>
<evidence type="ECO:0000256" key="3">
    <source>
        <dbReference type="ARBA" id="ARBA00022630"/>
    </source>
</evidence>
<comment type="function">
    <text evidence="1">Nitronate monooxygenase that uses molecular oxygen to catalyze the oxidative denitrification of alkyl nitronates. Acts on propionate 3-nitronate (P3N), the presumed physiological substrate. Probably functions in the detoxification of P3N, a metabolic poison produced by plants and fungi as a defense mechanism.</text>
</comment>
<evidence type="ECO:0000256" key="1">
    <source>
        <dbReference type="ARBA" id="ARBA00003535"/>
    </source>
</evidence>
<keyword evidence="4" id="KW-0288">FMN</keyword>
<sequence>MNTRITELLGVKYPAIQGGMAWVAESTLAAAVSNAGGVGLIAGGAAPVDVVREEIRKVKKLTDNPFGVNIMLMSPNAEDLAQLVIEEQVPIVTTGAGNPGKFMEAWKTAGIKVIPVVPSVALAKRMERAGADALVAEGTEAGGHIGELTTMALVPQIVDAVDIPVIAAGGIADGRGLAAALMLGAEGVQMGTVFLASDECQIHDNYKNLVLNAKDTDSAVTGRISGCAACRQIRNKFTKRIMEKEREGLTQEEFEEACTGSLRKAVKDGDKDNGSFMAGQIAGMIKEIRSCQEILDSIFNDAEELIIRKSKQF</sequence>
<dbReference type="PANTHER" id="PTHR32332:SF20">
    <property type="entry name" value="2-NITROPROPANE DIOXYGENASE-LIKE PROTEIN"/>
    <property type="match status" value="1"/>
</dbReference>
<dbReference type="InterPro" id="IPR017569">
    <property type="entry name" value="Enoyl_ACP_red-II_put"/>
</dbReference>
<dbReference type="SUPFAM" id="SSF51412">
    <property type="entry name" value="Inosine monophosphate dehydrogenase (IMPDH)"/>
    <property type="match status" value="1"/>
</dbReference>
<evidence type="ECO:0000256" key="5">
    <source>
        <dbReference type="ARBA" id="ARBA00023002"/>
    </source>
</evidence>
<comment type="caution">
    <text evidence="6">The sequence shown here is derived from an EMBL/GenBank/DDBJ whole genome shotgun (WGS) entry which is preliminary data.</text>
</comment>
<protein>
    <recommendedName>
        <fullName evidence="2">Probable nitronate monooxygenase</fullName>
    </recommendedName>
</protein>
<reference evidence="6" key="1">
    <citation type="submission" date="2020-08" db="EMBL/GenBank/DDBJ databases">
        <title>Genome public.</title>
        <authorList>
            <person name="Liu C."/>
            <person name="Sun Q."/>
        </authorList>
    </citation>
    <scope>NUCLEOTIDE SEQUENCE</scope>
    <source>
        <strain evidence="6">NSJ-33</strain>
    </source>
</reference>
<dbReference type="Proteomes" id="UP000610760">
    <property type="component" value="Unassembled WGS sequence"/>
</dbReference>
<proteinExistence type="predicted"/>